<dbReference type="GO" id="GO:0007165">
    <property type="term" value="P:signal transduction"/>
    <property type="evidence" value="ECO:0007669"/>
    <property type="project" value="TreeGrafter"/>
</dbReference>
<keyword evidence="1" id="KW-0808">Transferase</keyword>
<accession>A0AAV9LXC9</accession>
<dbReference type="SMART" id="SM00220">
    <property type="entry name" value="S_TKc"/>
    <property type="match status" value="1"/>
</dbReference>
<dbReference type="PANTHER" id="PTHR48011">
    <property type="entry name" value="CCR4-NOT TRANSCRIPTIONAL COMPLEX SUBUNIT CAF120-RELATED"/>
    <property type="match status" value="1"/>
</dbReference>
<dbReference type="PROSITE" id="PS50011">
    <property type="entry name" value="PROTEIN_KINASE_DOM"/>
    <property type="match status" value="1"/>
</dbReference>
<dbReference type="PROSITE" id="PS00107">
    <property type="entry name" value="PROTEIN_KINASE_ATP"/>
    <property type="match status" value="1"/>
</dbReference>
<name>A0AAV9LXC9_9SOLN</name>
<keyword evidence="3" id="KW-0418">Kinase</keyword>
<dbReference type="InterPro" id="IPR000719">
    <property type="entry name" value="Prot_kinase_dom"/>
</dbReference>
<evidence type="ECO:0000259" key="8">
    <source>
        <dbReference type="PROSITE" id="PS50011"/>
    </source>
</evidence>
<dbReference type="EMBL" id="JAWPEI010000004">
    <property type="protein sequence ID" value="KAK4730402.1"/>
    <property type="molecule type" value="Genomic_DNA"/>
</dbReference>
<evidence type="ECO:0000256" key="2">
    <source>
        <dbReference type="ARBA" id="ARBA00022741"/>
    </source>
</evidence>
<dbReference type="InterPro" id="IPR011009">
    <property type="entry name" value="Kinase-like_dom_sf"/>
</dbReference>
<keyword evidence="6" id="KW-0723">Serine/threonine-protein kinase</keyword>
<dbReference type="GO" id="GO:0004674">
    <property type="term" value="F:protein serine/threonine kinase activity"/>
    <property type="evidence" value="ECO:0007669"/>
    <property type="project" value="UniProtKB-KW"/>
</dbReference>
<comment type="similarity">
    <text evidence="6">Belongs to the protein kinase superfamily.</text>
</comment>
<dbReference type="AlphaFoldDB" id="A0AAV9LXC9"/>
<dbReference type="CDD" id="cd06606">
    <property type="entry name" value="STKc_MAPKKK"/>
    <property type="match status" value="1"/>
</dbReference>
<dbReference type="Proteomes" id="UP001311915">
    <property type="component" value="Unassembled WGS sequence"/>
</dbReference>
<evidence type="ECO:0000313" key="9">
    <source>
        <dbReference type="EMBL" id="KAK4730402.1"/>
    </source>
</evidence>
<organism evidence="9 10">
    <name type="scientific">Solanum pinnatisectum</name>
    <name type="common">tansyleaf nightshade</name>
    <dbReference type="NCBI Taxonomy" id="50273"/>
    <lineage>
        <taxon>Eukaryota</taxon>
        <taxon>Viridiplantae</taxon>
        <taxon>Streptophyta</taxon>
        <taxon>Embryophyta</taxon>
        <taxon>Tracheophyta</taxon>
        <taxon>Spermatophyta</taxon>
        <taxon>Magnoliopsida</taxon>
        <taxon>eudicotyledons</taxon>
        <taxon>Gunneridae</taxon>
        <taxon>Pentapetalae</taxon>
        <taxon>asterids</taxon>
        <taxon>lamiids</taxon>
        <taxon>Solanales</taxon>
        <taxon>Solanaceae</taxon>
        <taxon>Solanoideae</taxon>
        <taxon>Solaneae</taxon>
        <taxon>Solanum</taxon>
    </lineage>
</organism>
<comment type="caution">
    <text evidence="9">The sequence shown here is derived from an EMBL/GenBank/DDBJ whole genome shotgun (WGS) entry which is preliminary data.</text>
</comment>
<evidence type="ECO:0000256" key="5">
    <source>
        <dbReference type="PROSITE-ProRule" id="PRU10141"/>
    </source>
</evidence>
<dbReference type="InterPro" id="IPR008271">
    <property type="entry name" value="Ser/Thr_kinase_AS"/>
</dbReference>
<dbReference type="InterPro" id="IPR017441">
    <property type="entry name" value="Protein_kinase_ATP_BS"/>
</dbReference>
<feature type="domain" description="Protein kinase" evidence="8">
    <location>
        <begin position="3"/>
        <end position="269"/>
    </location>
</feature>
<protein>
    <recommendedName>
        <fullName evidence="8">Protein kinase domain-containing protein</fullName>
    </recommendedName>
</protein>
<evidence type="ECO:0000256" key="4">
    <source>
        <dbReference type="ARBA" id="ARBA00022840"/>
    </source>
</evidence>
<dbReference type="SUPFAM" id="SSF56112">
    <property type="entry name" value="Protein kinase-like (PK-like)"/>
    <property type="match status" value="1"/>
</dbReference>
<evidence type="ECO:0000256" key="7">
    <source>
        <dbReference type="SAM" id="MobiDB-lite"/>
    </source>
</evidence>
<dbReference type="Pfam" id="PF00069">
    <property type="entry name" value="Pkinase"/>
    <property type="match status" value="1"/>
</dbReference>
<evidence type="ECO:0000256" key="6">
    <source>
        <dbReference type="RuleBase" id="RU000304"/>
    </source>
</evidence>
<feature type="compositionally biased region" description="Low complexity" evidence="7">
    <location>
        <begin position="308"/>
        <end position="328"/>
    </location>
</feature>
<reference evidence="9 10" key="1">
    <citation type="submission" date="2023-10" db="EMBL/GenBank/DDBJ databases">
        <title>Genome-Wide Identification Analysis in wild type Solanum Pinnatisectum Reveals Some Genes Defensing Phytophthora Infestans.</title>
        <authorList>
            <person name="Sun C."/>
        </authorList>
    </citation>
    <scope>NUCLEOTIDE SEQUENCE [LARGE SCALE GENOMIC DNA]</scope>
    <source>
        <strain evidence="9">LQN</strain>
        <tissue evidence="9">Leaf</tissue>
    </source>
</reference>
<proteinExistence type="inferred from homology"/>
<dbReference type="GO" id="GO:0005524">
    <property type="term" value="F:ATP binding"/>
    <property type="evidence" value="ECO:0007669"/>
    <property type="project" value="UniProtKB-UniRule"/>
</dbReference>
<keyword evidence="10" id="KW-1185">Reference proteome</keyword>
<sequence>MPWRKLKVLGSGSYGTVSLAAPMNVDSSSTIYAAVKSAEVARSSSLQEEGKILQALRGSEYVVECFGEDVSVENGKNTYNLMLEYAAGGTLHDLICKSNMSLRESEAAYYAFQLLEGISHVHNKGFIHCDLKPANILVFPPTEKYMRLKLADFGLSLKSTETHDDSSKKHPHHHRGTLAYASPESVTREIYAKDVDIWALGCIVIQMIAGRRVWSGYKSNYELALKIAHEEPEIPYNISKDVKDFLSKCLERDHNQRWTAEMLLNHPFIIKNMTVKKMDDDDVLIRKCNWISTEHLFSTISRYHPDHNSSSSSSRGSSSNISSSETNSCKAQHTTDDEDSVLGIWDLINLLFA</sequence>
<evidence type="ECO:0000256" key="3">
    <source>
        <dbReference type="ARBA" id="ARBA00022777"/>
    </source>
</evidence>
<gene>
    <name evidence="9" type="ORF">R3W88_023390</name>
</gene>
<dbReference type="InterPro" id="IPR052751">
    <property type="entry name" value="Plant_MAPKKK"/>
</dbReference>
<dbReference type="Gene3D" id="1.10.510.10">
    <property type="entry name" value="Transferase(Phosphotransferase) domain 1"/>
    <property type="match status" value="1"/>
</dbReference>
<feature type="binding site" evidence="5">
    <location>
        <position position="36"/>
    </location>
    <ligand>
        <name>ATP</name>
        <dbReference type="ChEBI" id="CHEBI:30616"/>
    </ligand>
</feature>
<dbReference type="PANTHER" id="PTHR48011:SF86">
    <property type="entry name" value="MITOGEN-ACTIVATED PROTEIN KINASE 4-LIKE"/>
    <property type="match status" value="1"/>
</dbReference>
<keyword evidence="4 5" id="KW-0067">ATP-binding</keyword>
<feature type="region of interest" description="Disordered" evidence="7">
    <location>
        <begin position="304"/>
        <end position="334"/>
    </location>
</feature>
<evidence type="ECO:0000256" key="1">
    <source>
        <dbReference type="ARBA" id="ARBA00022679"/>
    </source>
</evidence>
<dbReference type="PROSITE" id="PS00108">
    <property type="entry name" value="PROTEIN_KINASE_ST"/>
    <property type="match status" value="1"/>
</dbReference>
<keyword evidence="2 5" id="KW-0547">Nucleotide-binding</keyword>
<evidence type="ECO:0000313" key="10">
    <source>
        <dbReference type="Proteomes" id="UP001311915"/>
    </source>
</evidence>